<dbReference type="RefSeq" id="WP_072224004.1">
    <property type="nucleotide sequence ID" value="NZ_FBIT01000064.1"/>
</dbReference>
<dbReference type="GO" id="GO:0005524">
    <property type="term" value="F:ATP binding"/>
    <property type="evidence" value="ECO:0007669"/>
    <property type="project" value="UniProtKB-KW"/>
</dbReference>
<name>A0A430W7N4_CAMJU</name>
<keyword evidence="1" id="KW-0547">Nucleotide-binding</keyword>
<dbReference type="InterPro" id="IPR027417">
    <property type="entry name" value="P-loop_NTPase"/>
</dbReference>
<dbReference type="GO" id="GO:0016887">
    <property type="term" value="F:ATP hydrolysis activity"/>
    <property type="evidence" value="ECO:0007669"/>
    <property type="project" value="InterPro"/>
</dbReference>
<accession>A0A430W7N4</accession>
<dbReference type="CDD" id="cd03214">
    <property type="entry name" value="ABC_Iron-Siderophores_B12_Hemin"/>
    <property type="match status" value="1"/>
</dbReference>
<evidence type="ECO:0000313" key="5">
    <source>
        <dbReference type="Proteomes" id="UP000286791"/>
    </source>
</evidence>
<gene>
    <name evidence="4" type="ORF">C3H48_06525</name>
</gene>
<organism evidence="4 5">
    <name type="scientific">Campylobacter jejuni</name>
    <dbReference type="NCBI Taxonomy" id="197"/>
    <lineage>
        <taxon>Bacteria</taxon>
        <taxon>Pseudomonadati</taxon>
        <taxon>Campylobacterota</taxon>
        <taxon>Epsilonproteobacteria</taxon>
        <taxon>Campylobacterales</taxon>
        <taxon>Campylobacteraceae</taxon>
        <taxon>Campylobacter</taxon>
    </lineage>
</organism>
<dbReference type="Gene3D" id="3.40.50.300">
    <property type="entry name" value="P-loop containing nucleotide triphosphate hydrolases"/>
    <property type="match status" value="1"/>
</dbReference>
<dbReference type="SMART" id="SM00382">
    <property type="entry name" value="AAA"/>
    <property type="match status" value="1"/>
</dbReference>
<sequence length="254" mass="28206">MLKLENVNINRASLCVAKDLNLNFEKGKIYAILGPNGAGKSSLISAIFGTIKFEGKISFKDEILSLKNSHSWRKNIGYMPQDNSIDANLSALEVVLLGFIDHLGIYLSNEQLLKAANIMQKLGILDLAQRDIMSLSGGQRQMVMFASVLLKNPKILLLDEPVSALDMHHQCVLLEAVKKQTQKEKLITLIVLHDLSLAAQFADELVILNDAKIVAKGYAKNIITKELIEKIYHIKAEIFYNQEGLPFVAAKSAY</sequence>
<dbReference type="PROSITE" id="PS00211">
    <property type="entry name" value="ABC_TRANSPORTER_1"/>
    <property type="match status" value="1"/>
</dbReference>
<dbReference type="EMBL" id="PRCE01000054">
    <property type="protein sequence ID" value="RTJ97932.1"/>
    <property type="molecule type" value="Genomic_DNA"/>
</dbReference>
<dbReference type="PANTHER" id="PTHR42794">
    <property type="entry name" value="HEMIN IMPORT ATP-BINDING PROTEIN HMUV"/>
    <property type="match status" value="1"/>
</dbReference>
<dbReference type="AlphaFoldDB" id="A0A430W7N4"/>
<feature type="domain" description="ABC transporter" evidence="3">
    <location>
        <begin position="2"/>
        <end position="235"/>
    </location>
</feature>
<reference evidence="4 5" key="1">
    <citation type="journal article" date="2019" name="Appl. Environ. Microbiol.">
        <title>Population genetics and characterization of Campylobacter jejuni isolates in western jackdaws and game birds in Finland.</title>
        <authorList>
            <person name="Kovanen S."/>
            <person name="Rossi M."/>
            <person name="Pohja-Mykra M."/>
            <person name="Nieminen T."/>
            <person name="Raunio-Saarnisto M."/>
            <person name="Sauvala M."/>
            <person name="Fredriksson-Ahomaa M."/>
            <person name="Hanninen M.L."/>
            <person name="Kivisto R."/>
        </authorList>
    </citation>
    <scope>NUCLEOTIDE SEQUENCE [LARGE SCALE GENOMIC DNA]</scope>
    <source>
        <strain evidence="4 5">CB304</strain>
    </source>
</reference>
<dbReference type="SUPFAM" id="SSF52540">
    <property type="entry name" value="P-loop containing nucleoside triphosphate hydrolases"/>
    <property type="match status" value="1"/>
</dbReference>
<proteinExistence type="predicted"/>
<dbReference type="InterPro" id="IPR003439">
    <property type="entry name" value="ABC_transporter-like_ATP-bd"/>
</dbReference>
<evidence type="ECO:0000259" key="3">
    <source>
        <dbReference type="PROSITE" id="PS50893"/>
    </source>
</evidence>
<dbReference type="InterPro" id="IPR017871">
    <property type="entry name" value="ABC_transporter-like_CS"/>
</dbReference>
<dbReference type="Pfam" id="PF00005">
    <property type="entry name" value="ABC_tran"/>
    <property type="match status" value="1"/>
</dbReference>
<protein>
    <submittedName>
        <fullName evidence="4">ABC transporter ATP-binding protein</fullName>
    </submittedName>
</protein>
<dbReference type="PANTHER" id="PTHR42794:SF2">
    <property type="entry name" value="ABC TRANSPORTER ATP-BINDING PROTEIN"/>
    <property type="match status" value="1"/>
</dbReference>
<evidence type="ECO:0000256" key="2">
    <source>
        <dbReference type="ARBA" id="ARBA00022840"/>
    </source>
</evidence>
<keyword evidence="2 4" id="KW-0067">ATP-binding</keyword>
<dbReference type="Proteomes" id="UP000286791">
    <property type="component" value="Unassembled WGS sequence"/>
</dbReference>
<evidence type="ECO:0000256" key="1">
    <source>
        <dbReference type="ARBA" id="ARBA00022741"/>
    </source>
</evidence>
<dbReference type="InterPro" id="IPR003593">
    <property type="entry name" value="AAA+_ATPase"/>
</dbReference>
<comment type="caution">
    <text evidence="4">The sequence shown here is derived from an EMBL/GenBank/DDBJ whole genome shotgun (WGS) entry which is preliminary data.</text>
</comment>
<dbReference type="PROSITE" id="PS50893">
    <property type="entry name" value="ABC_TRANSPORTER_2"/>
    <property type="match status" value="1"/>
</dbReference>
<evidence type="ECO:0000313" key="4">
    <source>
        <dbReference type="EMBL" id="RTJ97932.1"/>
    </source>
</evidence>